<evidence type="ECO:0008006" key="4">
    <source>
        <dbReference type="Google" id="ProtNLM"/>
    </source>
</evidence>
<sequence>MAGHLAVATLIASLNHPAVCHDVSLAPGHTVAEGARRHLYEHEKRAARIDFYHFPEHPHAKGTCCRVILNAFVVAEVTGFGYNCDR</sequence>
<evidence type="ECO:0000256" key="1">
    <source>
        <dbReference type="SAM" id="SignalP"/>
    </source>
</evidence>
<dbReference type="AlphaFoldDB" id="A0A6V8QVQ8"/>
<reference evidence="2 3" key="1">
    <citation type="submission" date="2020-07" db="EMBL/GenBank/DDBJ databases">
        <title>Trichoderma asperellum IC-1 whole genome shotgun sequence.</title>
        <authorList>
            <person name="Kanamasa S."/>
            <person name="Takahashi H."/>
        </authorList>
    </citation>
    <scope>NUCLEOTIDE SEQUENCE [LARGE SCALE GENOMIC DNA]</scope>
    <source>
        <strain evidence="2 3">IC-1</strain>
    </source>
</reference>
<feature type="signal peptide" evidence="1">
    <location>
        <begin position="1"/>
        <end position="20"/>
    </location>
</feature>
<evidence type="ECO:0000313" key="3">
    <source>
        <dbReference type="Proteomes" id="UP000517252"/>
    </source>
</evidence>
<evidence type="ECO:0000313" key="2">
    <source>
        <dbReference type="EMBL" id="GFP56152.1"/>
    </source>
</evidence>
<feature type="chain" id="PRO_5027906378" description="Secreted protein" evidence="1">
    <location>
        <begin position="21"/>
        <end position="86"/>
    </location>
</feature>
<name>A0A6V8QVQ8_TRIAP</name>
<dbReference type="EMBL" id="BLZH01000006">
    <property type="protein sequence ID" value="GFP56152.1"/>
    <property type="molecule type" value="Genomic_DNA"/>
</dbReference>
<gene>
    <name evidence="2" type="ORF">TASIC1_0006032200</name>
</gene>
<proteinExistence type="predicted"/>
<comment type="caution">
    <text evidence="2">The sequence shown here is derived from an EMBL/GenBank/DDBJ whole genome shotgun (WGS) entry which is preliminary data.</text>
</comment>
<organism evidence="2 3">
    <name type="scientific">Trichoderma asperellum</name>
    <name type="common">Filamentous fungus</name>
    <dbReference type="NCBI Taxonomy" id="101201"/>
    <lineage>
        <taxon>Eukaryota</taxon>
        <taxon>Fungi</taxon>
        <taxon>Dikarya</taxon>
        <taxon>Ascomycota</taxon>
        <taxon>Pezizomycotina</taxon>
        <taxon>Sordariomycetes</taxon>
        <taxon>Hypocreomycetidae</taxon>
        <taxon>Hypocreales</taxon>
        <taxon>Hypocreaceae</taxon>
        <taxon>Trichoderma</taxon>
    </lineage>
</organism>
<dbReference type="Proteomes" id="UP000517252">
    <property type="component" value="Unassembled WGS sequence"/>
</dbReference>
<protein>
    <recommendedName>
        <fullName evidence="4">Secreted protein</fullName>
    </recommendedName>
</protein>
<keyword evidence="1" id="KW-0732">Signal</keyword>
<accession>A0A6V8QVQ8</accession>